<dbReference type="SUPFAM" id="SSF48452">
    <property type="entry name" value="TPR-like"/>
    <property type="match status" value="1"/>
</dbReference>
<evidence type="ECO:0000256" key="2">
    <source>
        <dbReference type="ARBA" id="ARBA00022803"/>
    </source>
</evidence>
<evidence type="ECO:0000256" key="3">
    <source>
        <dbReference type="PROSITE-ProRule" id="PRU00339"/>
    </source>
</evidence>
<accession>A0A1L9QLN2</accession>
<gene>
    <name evidence="4" type="ORF">BI308_21040</name>
</gene>
<dbReference type="PANTHER" id="PTHR45586">
    <property type="entry name" value="TPR REPEAT-CONTAINING PROTEIN PA4667"/>
    <property type="match status" value="1"/>
</dbReference>
<dbReference type="InterPro" id="IPR051012">
    <property type="entry name" value="CellSynth/LPSAsmb/PSIAsmb"/>
</dbReference>
<evidence type="ECO:0000256" key="1">
    <source>
        <dbReference type="ARBA" id="ARBA00022737"/>
    </source>
</evidence>
<dbReference type="InterPro" id="IPR011990">
    <property type="entry name" value="TPR-like_helical_dom_sf"/>
</dbReference>
<dbReference type="Pfam" id="PF13414">
    <property type="entry name" value="TPR_11"/>
    <property type="match status" value="1"/>
</dbReference>
<evidence type="ECO:0000313" key="4">
    <source>
        <dbReference type="EMBL" id="OJJ19797.1"/>
    </source>
</evidence>
<sequence>METPVYLVLEKKPIRINQKLKTLSQYIEKYPSGWKKRLKLANLLYETGSWQQAIEQYRRVIERQPQVVEVYLRLGKILQLMAQPVEAARVYEQGLSHVRDKPTQGHIRGLIAVCNQDLEEAVRFFESAAALEPENPSHWLALGRVQMERNLAEVALQAYERILARYPDDIVAAIERYDALIALGNVGEARSQLNQLIELAPYDVRVLQRQDELH</sequence>
<comment type="caution">
    <text evidence="4">The sequence shown here is derived from an EMBL/GenBank/DDBJ whole genome shotgun (WGS) entry which is preliminary data.</text>
</comment>
<dbReference type="InterPro" id="IPR019734">
    <property type="entry name" value="TPR_rpt"/>
</dbReference>
<dbReference type="SMART" id="SM00028">
    <property type="entry name" value="TPR"/>
    <property type="match status" value="4"/>
</dbReference>
<feature type="repeat" description="TPR" evidence="3">
    <location>
        <begin position="34"/>
        <end position="67"/>
    </location>
</feature>
<dbReference type="EMBL" id="MLAW01000049">
    <property type="protein sequence ID" value="OJJ19797.1"/>
    <property type="molecule type" value="Genomic_DNA"/>
</dbReference>
<evidence type="ECO:0000313" key="5">
    <source>
        <dbReference type="Proteomes" id="UP000183940"/>
    </source>
</evidence>
<organism evidence="4 5">
    <name type="scientific">Roseofilum reptotaenium AO1-A</name>
    <dbReference type="NCBI Taxonomy" id="1925591"/>
    <lineage>
        <taxon>Bacteria</taxon>
        <taxon>Bacillati</taxon>
        <taxon>Cyanobacteriota</taxon>
        <taxon>Cyanophyceae</taxon>
        <taxon>Desertifilales</taxon>
        <taxon>Desertifilaceae</taxon>
        <taxon>Roseofilum</taxon>
    </lineage>
</organism>
<dbReference type="PANTHER" id="PTHR45586:SF1">
    <property type="entry name" value="LIPOPOLYSACCHARIDE ASSEMBLY PROTEIN B"/>
    <property type="match status" value="1"/>
</dbReference>
<keyword evidence="5" id="KW-1185">Reference proteome</keyword>
<name>A0A1L9QLN2_9CYAN</name>
<dbReference type="Gene3D" id="1.25.40.10">
    <property type="entry name" value="Tetratricopeptide repeat domain"/>
    <property type="match status" value="2"/>
</dbReference>
<dbReference type="STRING" id="1925591.BI308_21040"/>
<keyword evidence="2 3" id="KW-0802">TPR repeat</keyword>
<proteinExistence type="predicted"/>
<dbReference type="AlphaFoldDB" id="A0A1L9QLN2"/>
<reference evidence="4" key="1">
    <citation type="submission" date="2016-10" db="EMBL/GenBank/DDBJ databases">
        <title>CRISPR-Cas defence system in Roseofilum reptotaenium: evidence of a bacteriophage-cyanobacterium arms race in the coral black band disease.</title>
        <authorList>
            <person name="Buerger P."/>
            <person name="Wood-Charlson E.M."/>
            <person name="Weynberg K.D."/>
            <person name="Willis B."/>
            <person name="Van Oppen M.J."/>
        </authorList>
    </citation>
    <scope>NUCLEOTIDE SEQUENCE [LARGE SCALE GENOMIC DNA]</scope>
    <source>
        <strain evidence="4">AO1-A</strain>
    </source>
</reference>
<protein>
    <submittedName>
        <fullName evidence="4">Uncharacterized protein</fullName>
    </submittedName>
</protein>
<dbReference type="Proteomes" id="UP000183940">
    <property type="component" value="Unassembled WGS sequence"/>
</dbReference>
<feature type="repeat" description="TPR" evidence="3">
    <location>
        <begin position="136"/>
        <end position="169"/>
    </location>
</feature>
<dbReference type="Pfam" id="PF13432">
    <property type="entry name" value="TPR_16"/>
    <property type="match status" value="1"/>
</dbReference>
<dbReference type="PROSITE" id="PS50005">
    <property type="entry name" value="TPR"/>
    <property type="match status" value="2"/>
</dbReference>
<keyword evidence="1" id="KW-0677">Repeat</keyword>